<feature type="compositionally biased region" description="Polar residues" evidence="3">
    <location>
        <begin position="284"/>
        <end position="295"/>
    </location>
</feature>
<feature type="compositionally biased region" description="Polar residues" evidence="3">
    <location>
        <begin position="435"/>
        <end position="464"/>
    </location>
</feature>
<dbReference type="InterPro" id="IPR000719">
    <property type="entry name" value="Prot_kinase_dom"/>
</dbReference>
<dbReference type="AlphaFoldDB" id="A0A915DXI4"/>
<name>A0A915DXI4_9BILA</name>
<accession>A0A915DXI4</accession>
<keyword evidence="6" id="KW-1185">Reference proteome</keyword>
<feature type="compositionally biased region" description="Polar residues" evidence="3">
    <location>
        <begin position="181"/>
        <end position="193"/>
    </location>
</feature>
<feature type="region of interest" description="Disordered" evidence="3">
    <location>
        <begin position="153"/>
        <end position="332"/>
    </location>
</feature>
<feature type="compositionally biased region" description="Basic residues" evidence="3">
    <location>
        <begin position="361"/>
        <end position="370"/>
    </location>
</feature>
<evidence type="ECO:0000256" key="3">
    <source>
        <dbReference type="SAM" id="MobiDB-lite"/>
    </source>
</evidence>
<feature type="chain" id="PRO_5038077068" evidence="4">
    <location>
        <begin position="17"/>
        <end position="530"/>
    </location>
</feature>
<evidence type="ECO:0000256" key="4">
    <source>
        <dbReference type="SAM" id="SignalP"/>
    </source>
</evidence>
<dbReference type="InterPro" id="IPR050117">
    <property type="entry name" value="MAPK"/>
</dbReference>
<dbReference type="Pfam" id="PF00069">
    <property type="entry name" value="Pkinase"/>
    <property type="match status" value="1"/>
</dbReference>
<evidence type="ECO:0000313" key="7">
    <source>
        <dbReference type="WBParaSite" id="jg24512"/>
    </source>
</evidence>
<feature type="domain" description="Protein kinase" evidence="5">
    <location>
        <begin position="1"/>
        <end position="103"/>
    </location>
</feature>
<dbReference type="PROSITE" id="PS50011">
    <property type="entry name" value="PROTEIN_KINASE_DOM"/>
    <property type="match status" value="1"/>
</dbReference>
<evidence type="ECO:0000256" key="2">
    <source>
        <dbReference type="ARBA" id="ARBA00022840"/>
    </source>
</evidence>
<dbReference type="Proteomes" id="UP000887574">
    <property type="component" value="Unplaced"/>
</dbReference>
<dbReference type="SUPFAM" id="SSF56112">
    <property type="entry name" value="Protein kinase-like (PK-like)"/>
    <property type="match status" value="1"/>
</dbReference>
<keyword evidence="4" id="KW-0732">Signal</keyword>
<keyword evidence="2" id="KW-0067">ATP-binding</keyword>
<dbReference type="GO" id="GO:0005524">
    <property type="term" value="F:ATP binding"/>
    <property type="evidence" value="ECO:0007669"/>
    <property type="project" value="UniProtKB-KW"/>
</dbReference>
<organism evidence="6 7">
    <name type="scientific">Ditylenchus dipsaci</name>
    <dbReference type="NCBI Taxonomy" id="166011"/>
    <lineage>
        <taxon>Eukaryota</taxon>
        <taxon>Metazoa</taxon>
        <taxon>Ecdysozoa</taxon>
        <taxon>Nematoda</taxon>
        <taxon>Chromadorea</taxon>
        <taxon>Rhabditida</taxon>
        <taxon>Tylenchina</taxon>
        <taxon>Tylenchomorpha</taxon>
        <taxon>Sphaerularioidea</taxon>
        <taxon>Anguinidae</taxon>
        <taxon>Anguininae</taxon>
        <taxon>Ditylenchus</taxon>
    </lineage>
</organism>
<dbReference type="PANTHER" id="PTHR24055">
    <property type="entry name" value="MITOGEN-ACTIVATED PROTEIN KINASE"/>
    <property type="match status" value="1"/>
</dbReference>
<protein>
    <submittedName>
        <fullName evidence="7">Protein kinase domain-containing protein</fullName>
    </submittedName>
</protein>
<keyword evidence="1" id="KW-0547">Nucleotide-binding</keyword>
<feature type="signal peptide" evidence="4">
    <location>
        <begin position="1"/>
        <end position="16"/>
    </location>
</feature>
<sequence length="530" mass="59180">MWSLGCILGEMLLGRALFPGSSTINQIERIMNTINKPSKSDVDSIGSHYATSVLEKMPQRPKKPLDTLLANSSAQAMDLVNRLLVFAPHKRLNVEQCLIHPYVFQFHNPMEEPALSYDVTLSLPDHIQLTVDEYRDQLYDMITSKKTHIRRIQHDKLITGHKPTLNNNFQETPEKRPHPPTSSHQSRASSSENVHPHQQRPNSQPHSQYYPPSSYPSMVSLPASSSMATGLGAHSQLRQQHQSNGRFNSSSTVNNNRVDERTWQGKGSTPPNGHGPHPALTHSMVRTASVTDNLNSGIGGQPSGSSAGSSSNDYDHQTGAVNQQQQHQRRQWRNFNSAAAAVATAHNGYVGGKAQMDGTPHNHHRYHQKGKSNVNNSIERDDNYRKNGLNSNGYAKTIKSSSSNHHLNSHQEKAAPIAQAECSDTDFDTSRRSPHGSSPKQQTNYNKTSNSVDKNHQHNYYPQQHRTDRAQSADTESRRRKSLTKNTHQTNTEGKSNGNQPVSTSSSKKAEQNALRRRSNENRLGFFLQF</sequence>
<proteinExistence type="predicted"/>
<feature type="compositionally biased region" description="Basic and acidic residues" evidence="3">
    <location>
        <begin position="465"/>
        <end position="477"/>
    </location>
</feature>
<feature type="compositionally biased region" description="Polar residues" evidence="3">
    <location>
        <begin position="236"/>
        <end position="256"/>
    </location>
</feature>
<evidence type="ECO:0000256" key="1">
    <source>
        <dbReference type="ARBA" id="ARBA00022741"/>
    </source>
</evidence>
<dbReference type="InterPro" id="IPR011009">
    <property type="entry name" value="Kinase-like_dom_sf"/>
</dbReference>
<dbReference type="Gene3D" id="1.10.510.10">
    <property type="entry name" value="Transferase(Phosphotransferase) domain 1"/>
    <property type="match status" value="1"/>
</dbReference>
<dbReference type="GO" id="GO:0004672">
    <property type="term" value="F:protein kinase activity"/>
    <property type="evidence" value="ECO:0007669"/>
    <property type="project" value="InterPro"/>
</dbReference>
<feature type="compositionally biased region" description="Low complexity" evidence="3">
    <location>
        <begin position="201"/>
        <end position="222"/>
    </location>
</feature>
<evidence type="ECO:0000313" key="6">
    <source>
        <dbReference type="Proteomes" id="UP000887574"/>
    </source>
</evidence>
<feature type="compositionally biased region" description="Polar residues" evidence="3">
    <location>
        <begin position="484"/>
        <end position="507"/>
    </location>
</feature>
<reference evidence="7" key="1">
    <citation type="submission" date="2022-11" db="UniProtKB">
        <authorList>
            <consortium name="WormBaseParasite"/>
        </authorList>
    </citation>
    <scope>IDENTIFICATION</scope>
</reference>
<feature type="region of interest" description="Disordered" evidence="3">
    <location>
        <begin position="350"/>
        <end position="518"/>
    </location>
</feature>
<dbReference type="Gene3D" id="3.30.200.20">
    <property type="entry name" value="Phosphorylase Kinase, domain 1"/>
    <property type="match status" value="1"/>
</dbReference>
<dbReference type="WBParaSite" id="jg24512">
    <property type="protein sequence ID" value="jg24512"/>
    <property type="gene ID" value="jg24512"/>
</dbReference>
<evidence type="ECO:0000259" key="5">
    <source>
        <dbReference type="PROSITE" id="PS50011"/>
    </source>
</evidence>